<dbReference type="InterPro" id="IPR005151">
    <property type="entry name" value="Tail-specific_protease"/>
</dbReference>
<gene>
    <name evidence="3" type="ORF">TEMA_11960</name>
</gene>
<evidence type="ECO:0000313" key="4">
    <source>
        <dbReference type="Proteomes" id="UP001235030"/>
    </source>
</evidence>
<name>A0ABY9Q0T3_9FIRM</name>
<dbReference type="InterPro" id="IPR029045">
    <property type="entry name" value="ClpP/crotonase-like_dom_sf"/>
</dbReference>
<dbReference type="Pfam" id="PF03572">
    <property type="entry name" value="Peptidase_S41"/>
    <property type="match status" value="1"/>
</dbReference>
<reference evidence="3 4" key="1">
    <citation type="submission" date="2022-07" db="EMBL/GenBank/DDBJ databases">
        <title>Genome sequence of Terrisporobacter mayombei DSM6539.</title>
        <authorList>
            <person name="Boeer T."/>
            <person name="Bengelsdorf F.R."/>
            <person name="Daniel R."/>
            <person name="Poehlein A."/>
        </authorList>
    </citation>
    <scope>NUCLEOTIDE SEQUENCE [LARGE SCALE GENOMIC DNA]</scope>
    <source>
        <strain evidence="3 4">DSM 6539</strain>
    </source>
</reference>
<feature type="domain" description="Tricorn protease C1" evidence="2">
    <location>
        <begin position="17"/>
        <end position="75"/>
    </location>
</feature>
<evidence type="ECO:0008006" key="5">
    <source>
        <dbReference type="Google" id="ProtNLM"/>
    </source>
</evidence>
<evidence type="ECO:0000259" key="1">
    <source>
        <dbReference type="Pfam" id="PF03572"/>
    </source>
</evidence>
<accession>A0ABY9Q0T3</accession>
<dbReference type="EMBL" id="CP101637">
    <property type="protein sequence ID" value="WMT80874.1"/>
    <property type="molecule type" value="Genomic_DNA"/>
</dbReference>
<sequence>MIYNSETHADISLTEQKKIEDFNYLYDTIKENYPFLEVNKRLNNVDWLSKKEEYLQKIKNTETDYEFLMVLDDMLSELNNGHTNMITNSKQFRFLRELYTMNEGWQKKVQLPVINNRKALARYNVDKNEKIAVVDEGKNEEIKGVKNASVKDIEEGKIGYIRIPQMINYYSMNMDIELIDEYLDKCKDYEAMVIDIRGNGGGDSGYWMFYLLNNFIKKSKLKYENDFGEVKDLDTKPFTNLPPEVEKDFKYYCKNTIKVEPSEESINFKGNIYLLVDKGVYSSSETLASFAKESGVATLIGETTGGDGIGYDPLLGMLPNSGYIFKFS</sequence>
<dbReference type="PANTHER" id="PTHR32060:SF22">
    <property type="entry name" value="CARBOXYL-TERMINAL-PROCESSING PEPTIDASE 3, CHLOROPLASTIC"/>
    <property type="match status" value="1"/>
</dbReference>
<dbReference type="PANTHER" id="PTHR32060">
    <property type="entry name" value="TAIL-SPECIFIC PROTEASE"/>
    <property type="match status" value="1"/>
</dbReference>
<keyword evidence="4" id="KW-1185">Reference proteome</keyword>
<dbReference type="Gene3D" id="3.30.750.44">
    <property type="match status" value="1"/>
</dbReference>
<dbReference type="SUPFAM" id="SSF52096">
    <property type="entry name" value="ClpP/crotonase"/>
    <property type="match status" value="1"/>
</dbReference>
<organism evidence="3 4">
    <name type="scientific">Terrisporobacter mayombei</name>
    <dbReference type="NCBI Taxonomy" id="1541"/>
    <lineage>
        <taxon>Bacteria</taxon>
        <taxon>Bacillati</taxon>
        <taxon>Bacillota</taxon>
        <taxon>Clostridia</taxon>
        <taxon>Peptostreptococcales</taxon>
        <taxon>Peptostreptococcaceae</taxon>
        <taxon>Terrisporobacter</taxon>
    </lineage>
</organism>
<dbReference type="Proteomes" id="UP001235030">
    <property type="component" value="Chromosome"/>
</dbReference>
<protein>
    <recommendedName>
        <fullName evidence="5">Tail specific protease domain-containing protein</fullName>
    </recommendedName>
</protein>
<dbReference type="Pfam" id="PF14684">
    <property type="entry name" value="Tricorn_C1"/>
    <property type="match status" value="1"/>
</dbReference>
<evidence type="ECO:0000259" key="2">
    <source>
        <dbReference type="Pfam" id="PF14684"/>
    </source>
</evidence>
<dbReference type="InterPro" id="IPR028204">
    <property type="entry name" value="Tricorn_C1"/>
</dbReference>
<dbReference type="RefSeq" id="WP_228103069.1">
    <property type="nucleotide sequence ID" value="NZ_CP101637.1"/>
</dbReference>
<dbReference type="Gene3D" id="3.90.226.10">
    <property type="entry name" value="2-enoyl-CoA Hydratase, Chain A, domain 1"/>
    <property type="match status" value="1"/>
</dbReference>
<evidence type="ECO:0000313" key="3">
    <source>
        <dbReference type="EMBL" id="WMT80874.1"/>
    </source>
</evidence>
<feature type="domain" description="Tail specific protease" evidence="1">
    <location>
        <begin position="157"/>
        <end position="309"/>
    </location>
</feature>
<proteinExistence type="predicted"/>